<protein>
    <submittedName>
        <fullName evidence="3">N-acetylmuramoyl-L-alanine amidase</fullName>
    </submittedName>
</protein>
<feature type="domain" description="SLH" evidence="2">
    <location>
        <begin position="28"/>
        <end position="91"/>
    </location>
</feature>
<keyword evidence="4" id="KW-1185">Reference proteome</keyword>
<dbReference type="PANTHER" id="PTHR43308">
    <property type="entry name" value="OUTER MEMBRANE PROTEIN ALPHA-RELATED"/>
    <property type="match status" value="1"/>
</dbReference>
<dbReference type="STRING" id="1304284.L21TH_0003"/>
<evidence type="ECO:0000313" key="4">
    <source>
        <dbReference type="Proteomes" id="UP000013378"/>
    </source>
</evidence>
<feature type="domain" description="SLH" evidence="2">
    <location>
        <begin position="165"/>
        <end position="230"/>
    </location>
</feature>
<dbReference type="InterPro" id="IPR051465">
    <property type="entry name" value="Cell_Envelope_Struct_Comp"/>
</dbReference>
<comment type="caution">
    <text evidence="3">The sequence shown here is derived from an EMBL/GenBank/DDBJ whole genome shotgun (WGS) entry which is preliminary data.</text>
</comment>
<evidence type="ECO:0000256" key="1">
    <source>
        <dbReference type="SAM" id="SignalP"/>
    </source>
</evidence>
<dbReference type="Proteomes" id="UP000013378">
    <property type="component" value="Unassembled WGS sequence"/>
</dbReference>
<feature type="chain" id="PRO_5004345014" evidence="1">
    <location>
        <begin position="30"/>
        <end position="488"/>
    </location>
</feature>
<feature type="signal peptide" evidence="1">
    <location>
        <begin position="1"/>
        <end position="29"/>
    </location>
</feature>
<dbReference type="PANTHER" id="PTHR43308:SF5">
    <property type="entry name" value="S-LAYER PROTEIN _ PEPTIDOGLYCAN ENDO-BETA-N-ACETYLGLUCOSAMINIDASE"/>
    <property type="match status" value="1"/>
</dbReference>
<proteinExistence type="predicted"/>
<dbReference type="PROSITE" id="PS51272">
    <property type="entry name" value="SLH"/>
    <property type="match status" value="2"/>
</dbReference>
<dbReference type="eggNOG" id="COG2755">
    <property type="taxonomic scope" value="Bacteria"/>
</dbReference>
<reference evidence="3 4" key="1">
    <citation type="journal article" date="2015" name="Geomicrobiol. J.">
        <title>Caldisalinibacter kiritimatiensis gen. nov., sp. nov., a moderately thermohalophilic thiosulfate-reducing bacterium from a hypersaline microbial mat.</title>
        <authorList>
            <person name="Ben Hania W."/>
            <person name="Joseph M."/>
            <person name="Fiebig A."/>
            <person name="Bunk B."/>
            <person name="Klenk H.-P."/>
            <person name="Fardeau M.-L."/>
            <person name="Spring S."/>
        </authorList>
    </citation>
    <scope>NUCLEOTIDE SEQUENCE [LARGE SCALE GENOMIC DNA]</scope>
    <source>
        <strain evidence="3 4">L21-TH-D2</strain>
    </source>
</reference>
<gene>
    <name evidence="3" type="ORF">L21TH_0003</name>
</gene>
<organism evidence="3 4">
    <name type="scientific">Caldisalinibacter kiritimatiensis</name>
    <dbReference type="NCBI Taxonomy" id="1304284"/>
    <lineage>
        <taxon>Bacteria</taxon>
        <taxon>Bacillati</taxon>
        <taxon>Bacillota</taxon>
        <taxon>Tissierellia</taxon>
        <taxon>Tissierellales</taxon>
        <taxon>Thermohalobacteraceae</taxon>
        <taxon>Caldisalinibacter</taxon>
    </lineage>
</organism>
<sequence length="488" mass="55221">MKMRQLKNAKFVSLFVVALLILSSSLAYAQVFTDVADDHWASEYIKKMNRLGIITGYDDATFRPNDSVTKIQAVVMMARLFDLQDDEKDEMKDRYENFFEEMDIEPWYQEGLAIALSKGIVSKEVVEKEFYEDGKATPAEKAEICIYLTRAMGLEEEAKNKTIIYLPFTDVELIPSKVQPYIDVMVDKGVINSKGDGEGKFNPNSTVTRAIMAKMLSVAYDYIDENDVELDTVNNNGTTNETKVEETTTVNGTISGLIKGNTEVYMTIKDEDGDKIAYIVNEDTDISIDGKDADMEDLEEGLIVEAEVTEEHNVVTLKAESVIEEYSGKLKSLIIFDPAMLTIEYKNEEDETQTKGFYIADEVEITLDGEEADIDDISEGDIIDIEVKNNRVEKIDAESRYKEIEGNIVEVKFDPEPVLVVKDEDEIIHEYLIDEDADIERNDKNVELTDLRKGDEVEVKIEYNIITDIEAEVVEGEDEGIIKAILIF</sequence>
<keyword evidence="1" id="KW-0732">Signal</keyword>
<name>R1AYW6_9FIRM</name>
<dbReference type="Pfam" id="PF00395">
    <property type="entry name" value="SLH"/>
    <property type="match status" value="2"/>
</dbReference>
<dbReference type="EMBL" id="ARZA01000001">
    <property type="protein sequence ID" value="EOD01897.1"/>
    <property type="molecule type" value="Genomic_DNA"/>
</dbReference>
<evidence type="ECO:0000313" key="3">
    <source>
        <dbReference type="EMBL" id="EOD01897.1"/>
    </source>
</evidence>
<dbReference type="InterPro" id="IPR001119">
    <property type="entry name" value="SLH_dom"/>
</dbReference>
<evidence type="ECO:0000259" key="2">
    <source>
        <dbReference type="PROSITE" id="PS51272"/>
    </source>
</evidence>
<accession>R1AYW6</accession>
<dbReference type="AlphaFoldDB" id="R1AYW6"/>